<dbReference type="PANTHER" id="PTHR43736">
    <property type="entry name" value="ADP-RIBOSE PYROPHOSPHATASE"/>
    <property type="match status" value="1"/>
</dbReference>
<dbReference type="Pfam" id="PF21906">
    <property type="entry name" value="WHD_NrtR"/>
    <property type="match status" value="1"/>
</dbReference>
<dbReference type="InterPro" id="IPR000086">
    <property type="entry name" value="NUDIX_hydrolase_dom"/>
</dbReference>
<dbReference type="GO" id="GO:0003824">
    <property type="term" value="F:catalytic activity"/>
    <property type="evidence" value="ECO:0007669"/>
    <property type="project" value="UniProtKB-ARBA"/>
</dbReference>
<dbReference type="Pfam" id="PF00293">
    <property type="entry name" value="NUDIX"/>
    <property type="match status" value="1"/>
</dbReference>
<organism evidence="2 3">
    <name type="scientific">Neiella marina</name>
    <dbReference type="NCBI Taxonomy" id="508461"/>
    <lineage>
        <taxon>Bacteria</taxon>
        <taxon>Pseudomonadati</taxon>
        <taxon>Pseudomonadota</taxon>
        <taxon>Gammaproteobacteria</taxon>
        <taxon>Alteromonadales</taxon>
        <taxon>Echinimonadaceae</taxon>
        <taxon>Neiella</taxon>
    </lineage>
</organism>
<feature type="domain" description="Nudix hydrolase" evidence="1">
    <location>
        <begin position="30"/>
        <end position="161"/>
    </location>
</feature>
<dbReference type="InterPro" id="IPR054105">
    <property type="entry name" value="WHD_NrtR"/>
</dbReference>
<keyword evidence="3" id="KW-1185">Reference proteome</keyword>
<reference evidence="3" key="1">
    <citation type="journal article" date="2019" name="Int. J. Syst. Evol. Microbiol.">
        <title>The Global Catalogue of Microorganisms (GCM) 10K type strain sequencing project: providing services to taxonomists for standard genome sequencing and annotation.</title>
        <authorList>
            <consortium name="The Broad Institute Genomics Platform"/>
            <consortium name="The Broad Institute Genome Sequencing Center for Infectious Disease"/>
            <person name="Wu L."/>
            <person name="Ma J."/>
        </authorList>
    </citation>
    <scope>NUCLEOTIDE SEQUENCE [LARGE SCALE GENOMIC DNA]</scope>
    <source>
        <strain evidence="3">CGMCC 1.10130</strain>
    </source>
</reference>
<dbReference type="AlphaFoldDB" id="A0A8J2U6W5"/>
<dbReference type="SUPFAM" id="SSF46785">
    <property type="entry name" value="Winged helix' DNA-binding domain"/>
    <property type="match status" value="1"/>
</dbReference>
<dbReference type="CDD" id="cd18873">
    <property type="entry name" value="NUDIX_NadM_like"/>
    <property type="match status" value="1"/>
</dbReference>
<gene>
    <name evidence="2" type="ORF">GCM10011369_25950</name>
</gene>
<dbReference type="SUPFAM" id="SSF55811">
    <property type="entry name" value="Nudix"/>
    <property type="match status" value="1"/>
</dbReference>
<dbReference type="Proteomes" id="UP000619743">
    <property type="component" value="Unassembled WGS sequence"/>
</dbReference>
<dbReference type="InterPro" id="IPR036388">
    <property type="entry name" value="WH-like_DNA-bd_sf"/>
</dbReference>
<dbReference type="InterPro" id="IPR015797">
    <property type="entry name" value="NUDIX_hydrolase-like_dom_sf"/>
</dbReference>
<accession>A0A8J2U6W5</accession>
<proteinExistence type="predicted"/>
<dbReference type="EMBL" id="BMDX01000014">
    <property type="protein sequence ID" value="GGA82774.1"/>
    <property type="molecule type" value="Genomic_DNA"/>
</dbReference>
<evidence type="ECO:0000313" key="2">
    <source>
        <dbReference type="EMBL" id="GGA82774.1"/>
    </source>
</evidence>
<dbReference type="RefSeq" id="WP_087506237.1">
    <property type="nucleotide sequence ID" value="NZ_BMDX01000014.1"/>
</dbReference>
<dbReference type="Gene3D" id="3.90.79.10">
    <property type="entry name" value="Nucleoside Triphosphate Pyrophosphohydrolase"/>
    <property type="match status" value="1"/>
</dbReference>
<dbReference type="PANTHER" id="PTHR43736:SF4">
    <property type="entry name" value="SLR1690 PROTEIN"/>
    <property type="match status" value="1"/>
</dbReference>
<dbReference type="PROSITE" id="PS51462">
    <property type="entry name" value="NUDIX"/>
    <property type="match status" value="1"/>
</dbReference>
<dbReference type="InterPro" id="IPR036390">
    <property type="entry name" value="WH_DNA-bd_sf"/>
</dbReference>
<evidence type="ECO:0000259" key="1">
    <source>
        <dbReference type="PROSITE" id="PS51462"/>
    </source>
</evidence>
<protein>
    <submittedName>
        <fullName evidence="2">DNA mismatch repair protein MutT</fullName>
    </submittedName>
</protein>
<dbReference type="Gene3D" id="1.10.10.10">
    <property type="entry name" value="Winged helix-like DNA-binding domain superfamily/Winged helix DNA-binding domain"/>
    <property type="match status" value="1"/>
</dbReference>
<name>A0A8J2U6W5_9GAMM</name>
<comment type="caution">
    <text evidence="2">The sequence shown here is derived from an EMBL/GenBank/DDBJ whole genome shotgun (WGS) entry which is preliminary data.</text>
</comment>
<evidence type="ECO:0000313" key="3">
    <source>
        <dbReference type="Proteomes" id="UP000619743"/>
    </source>
</evidence>
<sequence length="248" mass="28582">MTENADSATSDEKIFFYGRIQELPDDVIHTLSNDSVVFGCDNCCLKVLLVRHAAGDSAGEWALPGGWVRFDESVDDSAARMLQQLTGVHDIFLEQLHVFSNVHRVPHRRIITTAYYALIRPDDHAIAAGHSTYDVRWVDIHDLPELIYDHADIINMALQRLRHKVRHEPIGFNLLNKKFTLLQLQELYEAILDVKLDKPNFRRKMLKMNLLISSNEKQTGVSHRAAKLYEFDEAVYHELEQQGFNFEI</sequence>
<dbReference type="OrthoDB" id="542521at2"/>